<evidence type="ECO:0000256" key="1">
    <source>
        <dbReference type="SAM" id="SignalP"/>
    </source>
</evidence>
<dbReference type="RefSeq" id="WP_043985160.1">
    <property type="nucleotide sequence ID" value="NZ_JXST01000008.1"/>
</dbReference>
<reference evidence="2 3" key="1">
    <citation type="submission" date="2015-01" db="EMBL/GenBank/DDBJ databases">
        <title>Genome sequence of Mycobacterium llatzerense and Mycobacterium immunogenum recovered from brain abscess.</title>
        <authorList>
            <person name="Greninger A.L."/>
            <person name="Langelier C."/>
            <person name="Cunningham G."/>
            <person name="Chiu C.Y."/>
            <person name="Miller S."/>
        </authorList>
    </citation>
    <scope>NUCLEOTIDE SEQUENCE [LARGE SCALE GENOMIC DNA]</scope>
    <source>
        <strain evidence="2 3">CLUC14</strain>
    </source>
</reference>
<feature type="signal peptide" evidence="1">
    <location>
        <begin position="1"/>
        <end position="25"/>
    </location>
</feature>
<dbReference type="Proteomes" id="UP000032221">
    <property type="component" value="Unassembled WGS sequence"/>
</dbReference>
<feature type="chain" id="PRO_5002232933" evidence="1">
    <location>
        <begin position="26"/>
        <end position="97"/>
    </location>
</feature>
<dbReference type="PATRIC" id="fig|280871.6.peg.1543"/>
<evidence type="ECO:0000313" key="2">
    <source>
        <dbReference type="EMBL" id="KIU17471.1"/>
    </source>
</evidence>
<name>A0A0D1LND9_9MYCO</name>
<organism evidence="2 3">
    <name type="scientific">Mycolicibacterium llatzerense</name>
    <dbReference type="NCBI Taxonomy" id="280871"/>
    <lineage>
        <taxon>Bacteria</taxon>
        <taxon>Bacillati</taxon>
        <taxon>Actinomycetota</taxon>
        <taxon>Actinomycetes</taxon>
        <taxon>Mycobacteriales</taxon>
        <taxon>Mycobacteriaceae</taxon>
        <taxon>Mycolicibacterium</taxon>
    </lineage>
</organism>
<protein>
    <submittedName>
        <fullName evidence="2">Uncharacterized protein</fullName>
    </submittedName>
</protein>
<comment type="caution">
    <text evidence="2">The sequence shown here is derived from an EMBL/GenBank/DDBJ whole genome shotgun (WGS) entry which is preliminary data.</text>
</comment>
<keyword evidence="3" id="KW-1185">Reference proteome</keyword>
<accession>A0A0D1LND9</accession>
<evidence type="ECO:0000313" key="3">
    <source>
        <dbReference type="Proteomes" id="UP000032221"/>
    </source>
</evidence>
<dbReference type="EMBL" id="JXST01000008">
    <property type="protein sequence ID" value="KIU17471.1"/>
    <property type="molecule type" value="Genomic_DNA"/>
</dbReference>
<dbReference type="AlphaFoldDB" id="A0A0D1LND9"/>
<sequence>MVRIISAGLAAGVVVAISVSPLARADDNFDLFMFNCGRVSTATPQLCKDTWNMVRDNWCRNAVVEYLDSRGVGFGDDRQMFNYATEIQRGNVPLDVC</sequence>
<gene>
    <name evidence="2" type="ORF">TL10_07455</name>
</gene>
<keyword evidence="1" id="KW-0732">Signal</keyword>
<dbReference type="OrthoDB" id="4763943at2"/>
<proteinExistence type="predicted"/>